<accession>A0A2P8HW81</accession>
<keyword evidence="4" id="KW-1185">Reference proteome</keyword>
<dbReference type="PRINTS" id="PR00413">
    <property type="entry name" value="HADHALOGNASE"/>
</dbReference>
<dbReference type="SUPFAM" id="SSF56784">
    <property type="entry name" value="HAD-like"/>
    <property type="match status" value="1"/>
</dbReference>
<comment type="similarity">
    <text evidence="1">Belongs to the HAD-like hydrolase superfamily. S-2-haloalkanoic acid dehalogenase family.</text>
</comment>
<dbReference type="InterPro" id="IPR006439">
    <property type="entry name" value="HAD-SF_hydro_IA"/>
</dbReference>
<gene>
    <name evidence="3" type="ORF">B0H94_10349</name>
</gene>
<dbReference type="Proteomes" id="UP000242310">
    <property type="component" value="Unassembled WGS sequence"/>
</dbReference>
<evidence type="ECO:0000313" key="3">
    <source>
        <dbReference type="EMBL" id="PSL50438.1"/>
    </source>
</evidence>
<dbReference type="SFLD" id="SFLDS00003">
    <property type="entry name" value="Haloacid_Dehalogenase"/>
    <property type="match status" value="1"/>
</dbReference>
<evidence type="ECO:0000256" key="2">
    <source>
        <dbReference type="ARBA" id="ARBA00022801"/>
    </source>
</evidence>
<dbReference type="AlphaFoldDB" id="A0A2P8HW81"/>
<comment type="caution">
    <text evidence="3">The sequence shown here is derived from an EMBL/GenBank/DDBJ whole genome shotgun (WGS) entry which is preliminary data.</text>
</comment>
<dbReference type="NCBIfam" id="TIGR01509">
    <property type="entry name" value="HAD-SF-IA-v3"/>
    <property type="match status" value="1"/>
</dbReference>
<dbReference type="Gene3D" id="3.40.50.1000">
    <property type="entry name" value="HAD superfamily/HAD-like"/>
    <property type="match status" value="1"/>
</dbReference>
<dbReference type="InterPro" id="IPR023198">
    <property type="entry name" value="PGP-like_dom2"/>
</dbReference>
<dbReference type="InterPro" id="IPR051540">
    <property type="entry name" value="S-2-haloacid_dehalogenase"/>
</dbReference>
<evidence type="ECO:0000313" key="4">
    <source>
        <dbReference type="Proteomes" id="UP000242310"/>
    </source>
</evidence>
<proteinExistence type="inferred from homology"/>
<organism evidence="3 4">
    <name type="scientific">Salsuginibacillus halophilus</name>
    <dbReference type="NCBI Taxonomy" id="517424"/>
    <lineage>
        <taxon>Bacteria</taxon>
        <taxon>Bacillati</taxon>
        <taxon>Bacillota</taxon>
        <taxon>Bacilli</taxon>
        <taxon>Bacillales</taxon>
        <taxon>Bacillaceae</taxon>
        <taxon>Salsuginibacillus</taxon>
    </lineage>
</organism>
<dbReference type="GO" id="GO:0019120">
    <property type="term" value="F:hydrolase activity, acting on acid halide bonds, in C-halide compounds"/>
    <property type="evidence" value="ECO:0007669"/>
    <property type="project" value="InterPro"/>
</dbReference>
<dbReference type="OrthoDB" id="264363at2"/>
<name>A0A2P8HW81_9BACI</name>
<dbReference type="NCBIfam" id="TIGR01549">
    <property type="entry name" value="HAD-SF-IA-v1"/>
    <property type="match status" value="1"/>
</dbReference>
<dbReference type="InterPro" id="IPR006328">
    <property type="entry name" value="2-HAD"/>
</dbReference>
<dbReference type="NCBIfam" id="TIGR01493">
    <property type="entry name" value="HAD-SF-IA-v2"/>
    <property type="match status" value="1"/>
</dbReference>
<dbReference type="Pfam" id="PF00702">
    <property type="entry name" value="Hydrolase"/>
    <property type="match status" value="1"/>
</dbReference>
<dbReference type="InterPro" id="IPR036412">
    <property type="entry name" value="HAD-like_sf"/>
</dbReference>
<reference evidence="3 4" key="1">
    <citation type="submission" date="2018-03" db="EMBL/GenBank/DDBJ databases">
        <title>Genomic Encyclopedia of Type Strains, Phase III (KMG-III): the genomes of soil and plant-associated and newly described type strains.</title>
        <authorList>
            <person name="Whitman W."/>
        </authorList>
    </citation>
    <scope>NUCLEOTIDE SEQUENCE [LARGE SCALE GENOMIC DNA]</scope>
    <source>
        <strain evidence="3 4">CGMCC 1.07653</strain>
    </source>
</reference>
<dbReference type="Gene3D" id="1.10.150.240">
    <property type="entry name" value="Putative phosphatase, domain 2"/>
    <property type="match status" value="1"/>
</dbReference>
<keyword evidence="2" id="KW-0378">Hydrolase</keyword>
<protein>
    <submittedName>
        <fullName evidence="3">2-haloacid dehalogenase</fullName>
    </submittedName>
</protein>
<dbReference type="CDD" id="cd02588">
    <property type="entry name" value="HAD_L2-DEX"/>
    <property type="match status" value="1"/>
</dbReference>
<dbReference type="EMBL" id="PYAV01000003">
    <property type="protein sequence ID" value="PSL50438.1"/>
    <property type="molecule type" value="Genomic_DNA"/>
</dbReference>
<dbReference type="InterPro" id="IPR023214">
    <property type="entry name" value="HAD_sf"/>
</dbReference>
<dbReference type="PANTHER" id="PTHR43316:SF3">
    <property type="entry name" value="HALOACID DEHALOGENASE, TYPE II (AFU_ORTHOLOGUE AFUA_2G07750)-RELATED"/>
    <property type="match status" value="1"/>
</dbReference>
<evidence type="ECO:0000256" key="1">
    <source>
        <dbReference type="ARBA" id="ARBA00008106"/>
    </source>
</evidence>
<dbReference type="PANTHER" id="PTHR43316">
    <property type="entry name" value="HYDROLASE, HALOACID DELAHOGENASE-RELATED"/>
    <property type="match status" value="1"/>
</dbReference>
<sequence length="220" mass="24815">MTIKCFMFDVYGTLFNVRSIDEQINHFAPGHGEAVGALWRKKQVEHAFLRQLTETYKPFSEITEEALYYAAAAYEQTLTETEAASCLEAYKKLAVYPEVPPVLDRLKDFQLAVVSNGSRDMLEPLVQHSTVAPYVNHIISADDIQVYKPNEKPYIYALETLNVKPSEALFVSGNSWDILGAHTAGLKTAWVNRGNGPFEFAGFTPDDTMTELDGLLRWVW</sequence>
<dbReference type="NCBIfam" id="TIGR01428">
    <property type="entry name" value="HAD_type_II"/>
    <property type="match status" value="1"/>
</dbReference>
<dbReference type="SFLD" id="SFLDG01129">
    <property type="entry name" value="C1.5:_HAD__Beta-PGM__Phosphata"/>
    <property type="match status" value="1"/>
</dbReference>
<dbReference type="RefSeq" id="WP_106587772.1">
    <property type="nucleotide sequence ID" value="NZ_PYAV01000003.1"/>
</dbReference>